<dbReference type="HOGENOM" id="CLU_1288630_0_0_1"/>
<dbReference type="eggNOG" id="ENOG502RJND">
    <property type="taxonomic scope" value="Eukaryota"/>
</dbReference>
<gene>
    <name evidence="2" type="ORF">H072_5194</name>
</gene>
<comment type="caution">
    <text evidence="2">The sequence shown here is derived from an EMBL/GenBank/DDBJ whole genome shotgun (WGS) entry which is preliminary data.</text>
</comment>
<reference evidence="2 3" key="1">
    <citation type="journal article" date="2013" name="PLoS Genet.">
        <title>Genomic mechanisms accounting for the adaptation to parasitism in nematode-trapping fungi.</title>
        <authorList>
            <person name="Meerupati T."/>
            <person name="Andersson K.M."/>
            <person name="Friman E."/>
            <person name="Kumar D."/>
            <person name="Tunlid A."/>
            <person name="Ahren D."/>
        </authorList>
    </citation>
    <scope>NUCLEOTIDE SEQUENCE [LARGE SCALE GENOMIC DNA]</scope>
    <source>
        <strain evidence="2 3">CBS 200.50</strain>
    </source>
</reference>
<organism evidence="2 3">
    <name type="scientific">Dactylellina haptotyla (strain CBS 200.50)</name>
    <name type="common">Nematode-trapping fungus</name>
    <name type="synonym">Monacrosporium haptotylum</name>
    <dbReference type="NCBI Taxonomy" id="1284197"/>
    <lineage>
        <taxon>Eukaryota</taxon>
        <taxon>Fungi</taxon>
        <taxon>Dikarya</taxon>
        <taxon>Ascomycota</taxon>
        <taxon>Pezizomycotina</taxon>
        <taxon>Orbiliomycetes</taxon>
        <taxon>Orbiliales</taxon>
        <taxon>Orbiliaceae</taxon>
        <taxon>Dactylellina</taxon>
    </lineage>
</organism>
<protein>
    <submittedName>
        <fullName evidence="2">Uncharacterized protein</fullName>
    </submittedName>
</protein>
<evidence type="ECO:0000313" key="2">
    <source>
        <dbReference type="EMBL" id="EPS40936.1"/>
    </source>
</evidence>
<proteinExistence type="predicted"/>
<evidence type="ECO:0000313" key="3">
    <source>
        <dbReference type="Proteomes" id="UP000015100"/>
    </source>
</evidence>
<dbReference type="Pfam" id="PF20174">
    <property type="entry name" value="DUF6540"/>
    <property type="match status" value="1"/>
</dbReference>
<dbReference type="OrthoDB" id="37659at2759"/>
<feature type="compositionally biased region" description="Basic and acidic residues" evidence="1">
    <location>
        <begin position="75"/>
        <end position="86"/>
    </location>
</feature>
<reference evidence="3" key="2">
    <citation type="submission" date="2013-04" db="EMBL/GenBank/DDBJ databases">
        <title>Genomic mechanisms accounting for the adaptation to parasitism in nematode-trapping fungi.</title>
        <authorList>
            <person name="Ahren D.G."/>
        </authorList>
    </citation>
    <scope>NUCLEOTIDE SEQUENCE [LARGE SCALE GENOMIC DNA]</scope>
    <source>
        <strain evidence="3">CBS 200.50</strain>
    </source>
</reference>
<dbReference type="EMBL" id="AQGS01000269">
    <property type="protein sequence ID" value="EPS40936.1"/>
    <property type="molecule type" value="Genomic_DNA"/>
</dbReference>
<accession>S8AIH7</accession>
<evidence type="ECO:0000256" key="1">
    <source>
        <dbReference type="SAM" id="MobiDB-lite"/>
    </source>
</evidence>
<dbReference type="InterPro" id="IPR046670">
    <property type="entry name" value="DUF6540"/>
</dbReference>
<feature type="compositionally biased region" description="Acidic residues" evidence="1">
    <location>
        <begin position="55"/>
        <end position="65"/>
    </location>
</feature>
<dbReference type="AlphaFoldDB" id="S8AIH7"/>
<sequence length="180" mass="20584">MSYSLYLVTYTRGTDWQTHRTKAYHWAFLIEIDHPKCIKHQLRGMPGGYYYPGPEDADASNEEPGQEMKATPAHQDTEPTPERPELADEEAETDGASAQLVVSKLEIGSIKNDKDTNVLQEFEDACRKVYIEKDENKGGEGQWNCQKWCLEVLEELRAKGLGKDIWYGGTEIQEWLKEKA</sequence>
<keyword evidence="3" id="KW-1185">Reference proteome</keyword>
<dbReference type="Proteomes" id="UP000015100">
    <property type="component" value="Unassembled WGS sequence"/>
</dbReference>
<feature type="region of interest" description="Disordered" evidence="1">
    <location>
        <begin position="49"/>
        <end position="96"/>
    </location>
</feature>
<dbReference type="OMA" id="ESSGWNC"/>
<name>S8AIH7_DACHA</name>